<evidence type="ECO:0000313" key="4">
    <source>
        <dbReference type="Proteomes" id="UP000247811"/>
    </source>
</evidence>
<dbReference type="InterPro" id="IPR023801">
    <property type="entry name" value="His_deacetylse_dom"/>
</dbReference>
<dbReference type="EMBL" id="QJJS01000002">
    <property type="protein sequence ID" value="PXW98587.1"/>
    <property type="molecule type" value="Genomic_DNA"/>
</dbReference>
<protein>
    <submittedName>
        <fullName evidence="3">Acetoin utilization deacetylase AcuC-like enzyme</fullName>
    </submittedName>
</protein>
<keyword evidence="4" id="KW-1185">Reference proteome</keyword>
<dbReference type="Pfam" id="PF00850">
    <property type="entry name" value="Hist_deacetyl"/>
    <property type="match status" value="1"/>
</dbReference>
<sequence>MVGLPGCLCQKTMTTAYFSHPDCRGHDMGAGHPECPQRLDAIEDHLLATGLDIALTRRDAPLARHHDLTLAHSEGYLLELDEFLQQAVETGEHTAIDQDTNVCPGTRQAMLRAAGAAVAATDAVIDGEAINAFCAIRPPGHHATRSQAMGFCFYNNVSIAARHALDVRGLERVAIVDFDVHHGNGTEDIVAGDERILMVSFFQDQIYPFSGGVPMGENMVNLPIPAYTRGGEIRDLIRSQWLPRLEEFRPQMIFISAGFDAHREDELGQLGLVEADYAWITQQLVDVAARHCGGRIVSCLEGGYSLSSLARSVAAHLRVLAGV</sequence>
<dbReference type="AlphaFoldDB" id="A0A318H583"/>
<dbReference type="InterPro" id="IPR023696">
    <property type="entry name" value="Ureohydrolase_dom_sf"/>
</dbReference>
<comment type="caution">
    <text evidence="3">The sequence shown here is derived from an EMBL/GenBank/DDBJ whole genome shotgun (WGS) entry which is preliminary data.</text>
</comment>
<dbReference type="CDD" id="cd11599">
    <property type="entry name" value="HDAC_classII_2"/>
    <property type="match status" value="1"/>
</dbReference>
<proteinExistence type="inferred from homology"/>
<organism evidence="3 4">
    <name type="scientific">Sphaerotilus hippei</name>
    <dbReference type="NCBI Taxonomy" id="744406"/>
    <lineage>
        <taxon>Bacteria</taxon>
        <taxon>Pseudomonadati</taxon>
        <taxon>Pseudomonadota</taxon>
        <taxon>Betaproteobacteria</taxon>
        <taxon>Burkholderiales</taxon>
        <taxon>Sphaerotilaceae</taxon>
        <taxon>Sphaerotilus</taxon>
    </lineage>
</organism>
<dbReference type="GO" id="GO:0040029">
    <property type="term" value="P:epigenetic regulation of gene expression"/>
    <property type="evidence" value="ECO:0007669"/>
    <property type="project" value="TreeGrafter"/>
</dbReference>
<evidence type="ECO:0000259" key="2">
    <source>
        <dbReference type="Pfam" id="PF00850"/>
    </source>
</evidence>
<dbReference type="PANTHER" id="PTHR10625">
    <property type="entry name" value="HISTONE DEACETYLASE HDAC1-RELATED"/>
    <property type="match status" value="1"/>
</dbReference>
<gene>
    <name evidence="3" type="ORF">C7444_10264</name>
</gene>
<feature type="domain" description="Histone deacetylase" evidence="2">
    <location>
        <begin position="32"/>
        <end position="320"/>
    </location>
</feature>
<evidence type="ECO:0000256" key="1">
    <source>
        <dbReference type="ARBA" id="ARBA00005947"/>
    </source>
</evidence>
<dbReference type="InterPro" id="IPR037138">
    <property type="entry name" value="His_deacetylse_dom_sf"/>
</dbReference>
<reference evidence="3 4" key="1">
    <citation type="submission" date="2018-05" db="EMBL/GenBank/DDBJ databases">
        <title>Genomic Encyclopedia of Type Strains, Phase IV (KMG-IV): sequencing the most valuable type-strain genomes for metagenomic binning, comparative biology and taxonomic classification.</title>
        <authorList>
            <person name="Goeker M."/>
        </authorList>
    </citation>
    <scope>NUCLEOTIDE SEQUENCE [LARGE SCALE GENOMIC DNA]</scope>
    <source>
        <strain evidence="3 4">DSM 566</strain>
    </source>
</reference>
<dbReference type="PANTHER" id="PTHR10625:SF10">
    <property type="entry name" value="HISTONE DEACETYLASE HDAC1"/>
    <property type="match status" value="1"/>
</dbReference>
<comment type="similarity">
    <text evidence="1">Belongs to the histone deacetylase family.</text>
</comment>
<dbReference type="SUPFAM" id="SSF52768">
    <property type="entry name" value="Arginase/deacetylase"/>
    <property type="match status" value="1"/>
</dbReference>
<dbReference type="Proteomes" id="UP000247811">
    <property type="component" value="Unassembled WGS sequence"/>
</dbReference>
<dbReference type="Gene3D" id="3.40.800.20">
    <property type="entry name" value="Histone deacetylase domain"/>
    <property type="match status" value="1"/>
</dbReference>
<dbReference type="InterPro" id="IPR000286">
    <property type="entry name" value="HDACs"/>
</dbReference>
<dbReference type="PRINTS" id="PR01270">
    <property type="entry name" value="HDASUPER"/>
</dbReference>
<accession>A0A318H583</accession>
<evidence type="ECO:0000313" key="3">
    <source>
        <dbReference type="EMBL" id="PXW98587.1"/>
    </source>
</evidence>
<name>A0A318H583_9BURK</name>
<dbReference type="GO" id="GO:0004407">
    <property type="term" value="F:histone deacetylase activity"/>
    <property type="evidence" value="ECO:0007669"/>
    <property type="project" value="TreeGrafter"/>
</dbReference>